<dbReference type="InterPro" id="IPR055414">
    <property type="entry name" value="LRR_R13L4/SHOC2-like"/>
</dbReference>
<keyword evidence="8" id="KW-1133">Transmembrane helix</keyword>
<dbReference type="PANTHER" id="PTHR45974:SF266">
    <property type="entry name" value="LEUCINE-RICH REPEAT RECEPTOR PROTEIN KINASE HPCA1"/>
    <property type="match status" value="1"/>
</dbReference>
<dbReference type="InterPro" id="IPR001611">
    <property type="entry name" value="Leu-rich_rpt"/>
</dbReference>
<dbReference type="GO" id="GO:0005886">
    <property type="term" value="C:plasma membrane"/>
    <property type="evidence" value="ECO:0007669"/>
    <property type="project" value="UniProtKB-SubCell"/>
</dbReference>
<evidence type="ECO:0000259" key="9">
    <source>
        <dbReference type="Pfam" id="PF23598"/>
    </source>
</evidence>
<evidence type="ECO:0000256" key="6">
    <source>
        <dbReference type="ARBA" id="ARBA00023136"/>
    </source>
</evidence>
<reference evidence="10" key="1">
    <citation type="journal article" date="2020" name="J. Eukaryot. Microbiol.">
        <title>De novo Sequencing, Assembly and Annotation of the Transcriptome for the Free-Living Testate Amoeba Arcella intermedia.</title>
        <authorList>
            <person name="Ribeiro G.M."/>
            <person name="Porfirio-Sousa A.L."/>
            <person name="Maurer-Alcala X.X."/>
            <person name="Katz L.A."/>
            <person name="Lahr D.J.G."/>
        </authorList>
    </citation>
    <scope>NUCLEOTIDE SEQUENCE</scope>
</reference>
<dbReference type="AlphaFoldDB" id="A0A6B2KYQ1"/>
<evidence type="ECO:0000313" key="10">
    <source>
        <dbReference type="EMBL" id="NDV29884.1"/>
    </source>
</evidence>
<keyword evidence="3" id="KW-0433">Leucine-rich repeat</keyword>
<dbReference type="Pfam" id="PF00560">
    <property type="entry name" value="LRR_1"/>
    <property type="match status" value="2"/>
</dbReference>
<dbReference type="InterPro" id="IPR032675">
    <property type="entry name" value="LRR_dom_sf"/>
</dbReference>
<keyword evidence="7" id="KW-0325">Glycoprotein</keyword>
<dbReference type="Pfam" id="PF23598">
    <property type="entry name" value="LRR_14"/>
    <property type="match status" value="1"/>
</dbReference>
<sequence>MVGTIPDEIGNLVNLTFLSLANNQLYGSIPRGLGKLVNLETLSLSENLLTGTLPTQLGKLSQLKFMYTAHCKLSGTIPESFSQLEQLNYLDLQDNSLTSFGHSLLRLPKLRTLKLRRNQISVDFPLFEQPKSLITSMDLSWNKLGCSMDSINFPSIEFLIITGNNCSGSFPANLQLPKLRTLEISHNQFSGEVPPLIGAESLEILDLSYNNFDGKLPDFSYLINLEQLFLRSNMFHGHLEPEYFPPYLHVLQLSDNNFTGTIPPGLGKLTRLNLVDITDVQLCGCAPPEWNSSQLELCTIGFTRPCNCPNPPPCNYVNECDETVECGVDQCADGTHQCSMRKCIPKPVAGYFCSNCNLEGYLYKRNGDYDCRFMSYVWSIPSFTALLLLVGVVGIYRENRRKEEPDSLPYYWFWNMERVKASHYKYISHSKLYYKRLGEGSSKENELFKEFIKNLDFENVKIRRIYATVSFLLASNTNNTIKIQKNRMVISQPTFMNADWKFKTDDRLVEREKTIQFFLNSCWKWEWNKNFTISNCMILPVVHGTGKKEAWQIASTGFASLSNLDPGFYGKGIYFSTSARYTLSYALIRKKPTLLICLALPGNPFPVIDRELHGKPIRSGYQSHYVVVTDQGVPLSAEEHSQDNITLYDELIIDQQAQILPMFLIELRKNQGSRASIQFVNELTNPAAGTKSDPNLLLL</sequence>
<proteinExistence type="predicted"/>
<evidence type="ECO:0000256" key="2">
    <source>
        <dbReference type="ARBA" id="ARBA00022475"/>
    </source>
</evidence>
<evidence type="ECO:0000256" key="7">
    <source>
        <dbReference type="ARBA" id="ARBA00023180"/>
    </source>
</evidence>
<keyword evidence="2" id="KW-1003">Cell membrane</keyword>
<dbReference type="SUPFAM" id="SSF52058">
    <property type="entry name" value="L domain-like"/>
    <property type="match status" value="1"/>
</dbReference>
<evidence type="ECO:0000256" key="5">
    <source>
        <dbReference type="ARBA" id="ARBA00022737"/>
    </source>
</evidence>
<dbReference type="EMBL" id="GIBP01000915">
    <property type="protein sequence ID" value="NDV29884.1"/>
    <property type="molecule type" value="Transcribed_RNA"/>
</dbReference>
<dbReference type="Gene3D" id="3.90.228.10">
    <property type="match status" value="1"/>
</dbReference>
<organism evidence="10">
    <name type="scientific">Arcella intermedia</name>
    <dbReference type="NCBI Taxonomy" id="1963864"/>
    <lineage>
        <taxon>Eukaryota</taxon>
        <taxon>Amoebozoa</taxon>
        <taxon>Tubulinea</taxon>
        <taxon>Elardia</taxon>
        <taxon>Arcellinida</taxon>
        <taxon>Sphaerothecina</taxon>
        <taxon>Arcellidae</taxon>
        <taxon>Arcella</taxon>
    </lineage>
</organism>
<evidence type="ECO:0000256" key="1">
    <source>
        <dbReference type="ARBA" id="ARBA00004236"/>
    </source>
</evidence>
<keyword evidence="8" id="KW-0812">Transmembrane</keyword>
<name>A0A6B2KYQ1_9EUKA</name>
<evidence type="ECO:0000256" key="4">
    <source>
        <dbReference type="ARBA" id="ARBA00022729"/>
    </source>
</evidence>
<feature type="transmembrane region" description="Helical" evidence="8">
    <location>
        <begin position="373"/>
        <end position="396"/>
    </location>
</feature>
<protein>
    <recommendedName>
        <fullName evidence="9">Disease resistance R13L4/SHOC-2-like LRR domain-containing protein</fullName>
    </recommendedName>
</protein>
<evidence type="ECO:0000256" key="3">
    <source>
        <dbReference type="ARBA" id="ARBA00022614"/>
    </source>
</evidence>
<dbReference type="PANTHER" id="PTHR45974">
    <property type="entry name" value="RECEPTOR-LIKE PROTEIN 55"/>
    <property type="match status" value="1"/>
</dbReference>
<keyword evidence="6 8" id="KW-0472">Membrane</keyword>
<dbReference type="SUPFAM" id="SSF56399">
    <property type="entry name" value="ADP-ribosylation"/>
    <property type="match status" value="1"/>
</dbReference>
<evidence type="ECO:0000256" key="8">
    <source>
        <dbReference type="SAM" id="Phobius"/>
    </source>
</evidence>
<comment type="subcellular location">
    <subcellularLocation>
        <location evidence="1">Cell membrane</location>
    </subcellularLocation>
</comment>
<dbReference type="SMART" id="SM00369">
    <property type="entry name" value="LRR_TYP"/>
    <property type="match status" value="5"/>
</dbReference>
<keyword evidence="5" id="KW-0677">Repeat</keyword>
<accession>A0A6B2KYQ1</accession>
<dbReference type="FunFam" id="3.80.10.10:FF:000299">
    <property type="entry name" value="Piriformospora indica-insensitive protein 2"/>
    <property type="match status" value="1"/>
</dbReference>
<keyword evidence="4" id="KW-0732">Signal</keyword>
<dbReference type="PROSITE" id="PS51450">
    <property type="entry name" value="LRR"/>
    <property type="match status" value="1"/>
</dbReference>
<dbReference type="Gene3D" id="3.80.10.10">
    <property type="entry name" value="Ribonuclease Inhibitor"/>
    <property type="match status" value="2"/>
</dbReference>
<dbReference type="InterPro" id="IPR003591">
    <property type="entry name" value="Leu-rich_rpt_typical-subtyp"/>
</dbReference>
<feature type="domain" description="Disease resistance R13L4/SHOC-2-like LRR" evidence="9">
    <location>
        <begin position="8"/>
        <end position="191"/>
    </location>
</feature>